<feature type="non-terminal residue" evidence="1">
    <location>
        <position position="1"/>
    </location>
</feature>
<keyword evidence="2" id="KW-1185">Reference proteome</keyword>
<evidence type="ECO:0000313" key="1">
    <source>
        <dbReference type="EMBL" id="EJK72890.1"/>
    </source>
</evidence>
<protein>
    <submittedName>
        <fullName evidence="1">Uncharacterized protein</fullName>
    </submittedName>
</protein>
<gene>
    <name evidence="1" type="ORF">THAOC_05533</name>
</gene>
<evidence type="ECO:0000313" key="2">
    <source>
        <dbReference type="Proteomes" id="UP000266841"/>
    </source>
</evidence>
<organism evidence="1 2">
    <name type="scientific">Thalassiosira oceanica</name>
    <name type="common">Marine diatom</name>
    <dbReference type="NCBI Taxonomy" id="159749"/>
    <lineage>
        <taxon>Eukaryota</taxon>
        <taxon>Sar</taxon>
        <taxon>Stramenopiles</taxon>
        <taxon>Ochrophyta</taxon>
        <taxon>Bacillariophyta</taxon>
        <taxon>Coscinodiscophyceae</taxon>
        <taxon>Thalassiosirophycidae</taxon>
        <taxon>Thalassiosirales</taxon>
        <taxon>Thalassiosiraceae</taxon>
        <taxon>Thalassiosira</taxon>
    </lineage>
</organism>
<name>K0T5F5_THAOC</name>
<dbReference type="EMBL" id="AGNL01005144">
    <property type="protein sequence ID" value="EJK72890.1"/>
    <property type="molecule type" value="Genomic_DNA"/>
</dbReference>
<dbReference type="Proteomes" id="UP000266841">
    <property type="component" value="Unassembled WGS sequence"/>
</dbReference>
<proteinExistence type="predicted"/>
<comment type="caution">
    <text evidence="1">The sequence shown here is derived from an EMBL/GenBank/DDBJ whole genome shotgun (WGS) entry which is preliminary data.</text>
</comment>
<accession>K0T5F5</accession>
<dbReference type="AlphaFoldDB" id="K0T5F5"/>
<reference evidence="1 2" key="1">
    <citation type="journal article" date="2012" name="Genome Biol.">
        <title>Genome and low-iron response of an oceanic diatom adapted to chronic iron limitation.</title>
        <authorList>
            <person name="Lommer M."/>
            <person name="Specht M."/>
            <person name="Roy A.S."/>
            <person name="Kraemer L."/>
            <person name="Andreson R."/>
            <person name="Gutowska M.A."/>
            <person name="Wolf J."/>
            <person name="Bergner S.V."/>
            <person name="Schilhabel M.B."/>
            <person name="Klostermeier U.C."/>
            <person name="Beiko R.G."/>
            <person name="Rosenstiel P."/>
            <person name="Hippler M."/>
            <person name="Laroche J."/>
        </authorList>
    </citation>
    <scope>NUCLEOTIDE SEQUENCE [LARGE SCALE GENOMIC DNA]</scope>
    <source>
        <strain evidence="1 2">CCMP1005</strain>
    </source>
</reference>
<sequence length="109" mass="11975">LSIAHLNEAQPIVWDDTRDGEIYQIGGFHGVCVFFAGHQRGQWGPDLESLGWIYEGNPTGFGYGNVLLDLYCQFETGASAADIQLPPFYDYTIDHPGATWGIAHGICTL</sequence>